<evidence type="ECO:0000256" key="2">
    <source>
        <dbReference type="SAM" id="SignalP"/>
    </source>
</evidence>
<evidence type="ECO:0008006" key="4">
    <source>
        <dbReference type="Google" id="ProtNLM"/>
    </source>
</evidence>
<sequence>MKYLVKIFMGLSLFVAGSASAETAWYGGTFSANIVMHHPTKPEQQAKGKLYVGKHALRAEGTVGGETRVLLMDIKKQQILSLNPSKKSYQDGPGAAPMPPRPDLTVMPDNKAHPLCGNPKLGSCKKQGETTIGGVKAEEWLLTMPRGPQTWTMQVWVDPERKIVLKHVTKQGPAMERKLLEITELNGRKTEKWQITQSYRGKSKSSLQWVDAKLRLPVKVENNGKVSAELTNLKEGPQPAKLFTLPKGYKKVTAKRSKPLGGHQQAPKGMQFH</sequence>
<dbReference type="AlphaFoldDB" id="A0A1S7LLD6"/>
<reference evidence="3" key="1">
    <citation type="submission" date="2015-04" db="EMBL/GenBank/DDBJ databases">
        <authorList>
            <person name="Syromyatnikov M.Y."/>
            <person name="Popov V.N."/>
        </authorList>
    </citation>
    <scope>NUCLEOTIDE SEQUENCE</scope>
    <source>
        <strain evidence="3">MO-1</strain>
    </source>
</reference>
<feature type="region of interest" description="Disordered" evidence="1">
    <location>
        <begin position="254"/>
        <end position="273"/>
    </location>
</feature>
<keyword evidence="2" id="KW-0732">Signal</keyword>
<name>A0A1S7LLD6_MAGMO</name>
<protein>
    <recommendedName>
        <fullName evidence="4">DUF4412 domain-containing protein</fullName>
    </recommendedName>
</protein>
<proteinExistence type="predicted"/>
<accession>A0A1S7LLD6</accession>
<evidence type="ECO:0000313" key="3">
    <source>
        <dbReference type="EMBL" id="CRH06959.1"/>
    </source>
</evidence>
<dbReference type="EMBL" id="LO017727">
    <property type="protein sequence ID" value="CRH06959.1"/>
    <property type="molecule type" value="Genomic_DNA"/>
</dbReference>
<feature type="chain" id="PRO_5011961318" description="DUF4412 domain-containing protein" evidence="2">
    <location>
        <begin position="22"/>
        <end position="273"/>
    </location>
</feature>
<gene>
    <name evidence="3" type="ORF">MAGMO_2811</name>
</gene>
<feature type="signal peptide" evidence="2">
    <location>
        <begin position="1"/>
        <end position="21"/>
    </location>
</feature>
<evidence type="ECO:0000256" key="1">
    <source>
        <dbReference type="SAM" id="MobiDB-lite"/>
    </source>
</evidence>
<organism evidence="3">
    <name type="scientific">Magnetococcus massalia (strain MO-1)</name>
    <dbReference type="NCBI Taxonomy" id="451514"/>
    <lineage>
        <taxon>Bacteria</taxon>
        <taxon>Pseudomonadati</taxon>
        <taxon>Pseudomonadota</taxon>
        <taxon>Magnetococcia</taxon>
        <taxon>Magnetococcales</taxon>
        <taxon>Magnetococcaceae</taxon>
        <taxon>Magnetococcus</taxon>
    </lineage>
</organism>